<dbReference type="PROSITE" id="PS00708">
    <property type="entry name" value="PRO_ENDOPEP_SER"/>
    <property type="match status" value="1"/>
</dbReference>
<dbReference type="GO" id="GO:0004252">
    <property type="term" value="F:serine-type endopeptidase activity"/>
    <property type="evidence" value="ECO:0007669"/>
    <property type="project" value="InterPro"/>
</dbReference>
<keyword evidence="5" id="KW-1185">Reference proteome</keyword>
<dbReference type="PANTHER" id="PTHR43265:SF1">
    <property type="entry name" value="ESTERASE ESTD"/>
    <property type="match status" value="1"/>
</dbReference>
<organism evidence="4 5">
    <name type="scientific">Marivirga salinarum</name>
    <dbReference type="NCBI Taxonomy" id="3059078"/>
    <lineage>
        <taxon>Bacteria</taxon>
        <taxon>Pseudomonadati</taxon>
        <taxon>Bacteroidota</taxon>
        <taxon>Cytophagia</taxon>
        <taxon>Cytophagales</taxon>
        <taxon>Marivirgaceae</taxon>
        <taxon>Marivirga</taxon>
    </lineage>
</organism>
<reference evidence="4 5" key="1">
    <citation type="submission" date="2023-08" db="EMBL/GenBank/DDBJ databases">
        <title>Comparative genomics and taxonomic characterization of three novel marine species of genus Marivirga.</title>
        <authorList>
            <person name="Muhammad N."/>
            <person name="Kim S.-G."/>
        </authorList>
    </citation>
    <scope>NUCLEOTIDE SEQUENCE [LARGE SCALE GENOMIC DNA]</scope>
    <source>
        <strain evidence="4 5">BDSF4-3</strain>
    </source>
</reference>
<accession>A0AA51N9E0</accession>
<dbReference type="Pfam" id="PF02129">
    <property type="entry name" value="Peptidase_S15"/>
    <property type="match status" value="1"/>
</dbReference>
<dbReference type="Proteomes" id="UP001230496">
    <property type="component" value="Chromosome"/>
</dbReference>
<keyword evidence="1 4" id="KW-0378">Hydrolase</keyword>
<dbReference type="Gene3D" id="3.40.50.1820">
    <property type="entry name" value="alpha/beta hydrolase"/>
    <property type="match status" value="1"/>
</dbReference>
<keyword evidence="2" id="KW-0732">Signal</keyword>
<dbReference type="RefSeq" id="WP_308347955.1">
    <property type="nucleotide sequence ID" value="NZ_CP129971.1"/>
</dbReference>
<evidence type="ECO:0000259" key="3">
    <source>
        <dbReference type="Pfam" id="PF02129"/>
    </source>
</evidence>
<dbReference type="AlphaFoldDB" id="A0AA51N9E0"/>
<dbReference type="SUPFAM" id="SSF53474">
    <property type="entry name" value="alpha/beta-Hydrolases"/>
    <property type="match status" value="1"/>
</dbReference>
<gene>
    <name evidence="4" type="ORF">QYS49_37320</name>
</gene>
<sequence>MKKLSTTLILTFLCFSLFAQDIEGKWQGLLKVQGMELTIVFNISKENDTLIATMDSPDQGAFGLAVQEVTFENGVLNIGMNMPPIQYEGTLNSDGEIDGVFKQAGQDFPLILSQNDLEKLNKKKPQDPEEPFPYRSENITFENRIDGIKLAGTLTMPSEGENFPVVVLISGSGPQDRNEALLGQKPFLVLSDHLTKQGIAVLRYDDRGTAESEGDFSTATSADFKTDVAAAVNYLKSREEIDANNIGLIGHSEGGIIAPMVAVESKDVAYIVLMAGTGIRGDDLLLRQSELIGKASGMSESQLKTAREFNQGAYDIVVNTVNATTVKEDLKKYLEEAVTKNPELATANGLKEEVFVNQVLGQLTNPWIVYFLKHDPSKVLKKVDCPVLAIVGEKDLQVPSKVNLEAIEAALKAGGNTNYKVKELPGLNHLFQEAKTGSPSEYAQIEQTISPDALELMSNWILEQVD</sequence>
<dbReference type="KEGG" id="msaa:QYS49_37320"/>
<feature type="chain" id="PRO_5041366474" evidence="2">
    <location>
        <begin position="20"/>
        <end position="466"/>
    </location>
</feature>
<dbReference type="GO" id="GO:0006508">
    <property type="term" value="P:proteolysis"/>
    <property type="evidence" value="ECO:0007669"/>
    <property type="project" value="InterPro"/>
</dbReference>
<proteinExistence type="predicted"/>
<evidence type="ECO:0000313" key="4">
    <source>
        <dbReference type="EMBL" id="WMN11134.1"/>
    </source>
</evidence>
<dbReference type="InterPro" id="IPR000383">
    <property type="entry name" value="Xaa-Pro-like_dom"/>
</dbReference>
<dbReference type="InterPro" id="IPR029058">
    <property type="entry name" value="AB_hydrolase_fold"/>
</dbReference>
<evidence type="ECO:0000256" key="1">
    <source>
        <dbReference type="ARBA" id="ARBA00022801"/>
    </source>
</evidence>
<evidence type="ECO:0000256" key="2">
    <source>
        <dbReference type="SAM" id="SignalP"/>
    </source>
</evidence>
<dbReference type="InterPro" id="IPR053145">
    <property type="entry name" value="AB_hydrolase_Est10"/>
</dbReference>
<name>A0AA51N9E0_9BACT</name>
<dbReference type="EMBL" id="CP129971">
    <property type="protein sequence ID" value="WMN11134.1"/>
    <property type="molecule type" value="Genomic_DNA"/>
</dbReference>
<evidence type="ECO:0000313" key="5">
    <source>
        <dbReference type="Proteomes" id="UP001230496"/>
    </source>
</evidence>
<protein>
    <submittedName>
        <fullName evidence="4">Alpha/beta hydrolase</fullName>
    </submittedName>
</protein>
<dbReference type="PANTHER" id="PTHR43265">
    <property type="entry name" value="ESTERASE ESTD"/>
    <property type="match status" value="1"/>
</dbReference>
<dbReference type="InterPro" id="IPR002471">
    <property type="entry name" value="Pept_S9_AS"/>
</dbReference>
<dbReference type="GO" id="GO:0052689">
    <property type="term" value="F:carboxylic ester hydrolase activity"/>
    <property type="evidence" value="ECO:0007669"/>
    <property type="project" value="TreeGrafter"/>
</dbReference>
<feature type="domain" description="Xaa-Pro dipeptidyl-peptidase-like" evidence="3">
    <location>
        <begin position="146"/>
        <end position="399"/>
    </location>
</feature>
<feature type="signal peptide" evidence="2">
    <location>
        <begin position="1"/>
        <end position="19"/>
    </location>
</feature>